<keyword evidence="2" id="KW-0812">Transmembrane</keyword>
<gene>
    <name evidence="3" type="ORF">LCGC14_1767130</name>
</gene>
<dbReference type="AlphaFoldDB" id="A0A0F9GZ95"/>
<keyword evidence="2" id="KW-1133">Transmembrane helix</keyword>
<feature type="region of interest" description="Disordered" evidence="1">
    <location>
        <begin position="1"/>
        <end position="21"/>
    </location>
</feature>
<feature type="transmembrane region" description="Helical" evidence="2">
    <location>
        <begin position="111"/>
        <end position="131"/>
    </location>
</feature>
<protein>
    <submittedName>
        <fullName evidence="3">Uncharacterized protein</fullName>
    </submittedName>
</protein>
<feature type="transmembrane region" description="Helical" evidence="2">
    <location>
        <begin position="30"/>
        <end position="49"/>
    </location>
</feature>
<comment type="caution">
    <text evidence="3">The sequence shown here is derived from an EMBL/GenBank/DDBJ whole genome shotgun (WGS) entry which is preliminary data.</text>
</comment>
<organism evidence="3">
    <name type="scientific">marine sediment metagenome</name>
    <dbReference type="NCBI Taxonomy" id="412755"/>
    <lineage>
        <taxon>unclassified sequences</taxon>
        <taxon>metagenomes</taxon>
        <taxon>ecological metagenomes</taxon>
    </lineage>
</organism>
<feature type="transmembrane region" description="Helical" evidence="2">
    <location>
        <begin position="81"/>
        <end position="105"/>
    </location>
</feature>
<accession>A0A0F9GZ95</accession>
<sequence>MEMKDNNTSDNDTMEMKNGDTSEKRTRMQYFDLFFGVSNSFVMSFMILILFGNVILAILAHVFIFVLIIGNFLTFLKKNPFYLVFVYGTIIGGCFYALPGIFAIPLDDFPWGIFDYIIFGIGIAEIVYIVIKLKDSTLMETYSLMSLVRERGAYDASLHYVLTDPEVVRMQEQMALEKEAREQQKIDEYNKQYKKSWIISICAISVIGYYLVYFSSFVL</sequence>
<proteinExistence type="predicted"/>
<name>A0A0F9GZ95_9ZZZZ</name>
<evidence type="ECO:0000256" key="1">
    <source>
        <dbReference type="SAM" id="MobiDB-lite"/>
    </source>
</evidence>
<evidence type="ECO:0000313" key="3">
    <source>
        <dbReference type="EMBL" id="KKM04149.1"/>
    </source>
</evidence>
<feature type="transmembrane region" description="Helical" evidence="2">
    <location>
        <begin position="197"/>
        <end position="218"/>
    </location>
</feature>
<evidence type="ECO:0000256" key="2">
    <source>
        <dbReference type="SAM" id="Phobius"/>
    </source>
</evidence>
<feature type="transmembrane region" description="Helical" evidence="2">
    <location>
        <begin position="55"/>
        <end position="74"/>
    </location>
</feature>
<reference evidence="3" key="1">
    <citation type="journal article" date="2015" name="Nature">
        <title>Complex archaea that bridge the gap between prokaryotes and eukaryotes.</title>
        <authorList>
            <person name="Spang A."/>
            <person name="Saw J.H."/>
            <person name="Jorgensen S.L."/>
            <person name="Zaremba-Niedzwiedzka K."/>
            <person name="Martijn J."/>
            <person name="Lind A.E."/>
            <person name="van Eijk R."/>
            <person name="Schleper C."/>
            <person name="Guy L."/>
            <person name="Ettema T.J."/>
        </authorList>
    </citation>
    <scope>NUCLEOTIDE SEQUENCE</scope>
</reference>
<dbReference type="EMBL" id="LAZR01016520">
    <property type="protein sequence ID" value="KKM04149.1"/>
    <property type="molecule type" value="Genomic_DNA"/>
</dbReference>
<keyword evidence="2" id="KW-0472">Membrane</keyword>